<protein>
    <submittedName>
        <fullName evidence="1">Uncharacterized protein</fullName>
    </submittedName>
</protein>
<reference evidence="1 2" key="1">
    <citation type="submission" date="2018-11" db="EMBL/GenBank/DDBJ databases">
        <authorList>
            <consortium name="Pathogen Informatics"/>
        </authorList>
    </citation>
    <scope>NUCLEOTIDE SEQUENCE [LARGE SCALE GENOMIC DNA]</scope>
</reference>
<evidence type="ECO:0000313" key="2">
    <source>
        <dbReference type="Proteomes" id="UP000281553"/>
    </source>
</evidence>
<dbReference type="AlphaFoldDB" id="A0A3P7LPJ3"/>
<name>A0A3P7LPJ3_DIBLA</name>
<organism evidence="1 2">
    <name type="scientific">Dibothriocephalus latus</name>
    <name type="common">Fish tapeworm</name>
    <name type="synonym">Diphyllobothrium latum</name>
    <dbReference type="NCBI Taxonomy" id="60516"/>
    <lineage>
        <taxon>Eukaryota</taxon>
        <taxon>Metazoa</taxon>
        <taxon>Spiralia</taxon>
        <taxon>Lophotrochozoa</taxon>
        <taxon>Platyhelminthes</taxon>
        <taxon>Cestoda</taxon>
        <taxon>Eucestoda</taxon>
        <taxon>Diphyllobothriidea</taxon>
        <taxon>Diphyllobothriidae</taxon>
        <taxon>Dibothriocephalus</taxon>
    </lineage>
</organism>
<dbReference type="Proteomes" id="UP000281553">
    <property type="component" value="Unassembled WGS sequence"/>
</dbReference>
<gene>
    <name evidence="1" type="ORF">DILT_LOCUS9428</name>
</gene>
<accession>A0A3P7LPJ3</accession>
<proteinExistence type="predicted"/>
<dbReference type="EMBL" id="UYRU01056814">
    <property type="protein sequence ID" value="VDN13597.1"/>
    <property type="molecule type" value="Genomic_DNA"/>
</dbReference>
<keyword evidence="2" id="KW-1185">Reference proteome</keyword>
<sequence length="107" mass="11329">MSLTNPLEESRLGLPRSVSWHTLAGLSTEPIFRTADAAETKLSPSGDCSFLLSNHPHILVVLAGEGKVISRPSPLPDLVGFEASGGLESVHSNGNETAVHRSAERCL</sequence>
<evidence type="ECO:0000313" key="1">
    <source>
        <dbReference type="EMBL" id="VDN13597.1"/>
    </source>
</evidence>